<feature type="domain" description="Lcl C-terminal" evidence="2">
    <location>
        <begin position="46"/>
        <end position="166"/>
    </location>
</feature>
<protein>
    <recommendedName>
        <fullName evidence="2">Lcl C-terminal domain-containing protein</fullName>
    </recommendedName>
</protein>
<dbReference type="EMBL" id="NHSF01000059">
    <property type="protein sequence ID" value="MBK5931075.1"/>
    <property type="molecule type" value="Genomic_DNA"/>
</dbReference>
<evidence type="ECO:0000256" key="1">
    <source>
        <dbReference type="SAM" id="SignalP"/>
    </source>
</evidence>
<reference evidence="3" key="1">
    <citation type="submission" date="2017-05" db="EMBL/GenBank/DDBJ databases">
        <authorList>
            <person name="Imhoff J.F."/>
            <person name="Rahn T."/>
            <person name="Kuenzel S."/>
            <person name="Neulinger S.C."/>
        </authorList>
    </citation>
    <scope>NUCLEOTIDE SEQUENCE</scope>
    <source>
        <strain evidence="3">DSM 4395</strain>
    </source>
</reference>
<sequence length="310" mass="34451">MARLMIRILTALGLSFFMIATQADQTCDDAVAATAPDNRFEDNGDGTVTDLDTGLIWKQCAEGLSGAGCATGRAQRFKWQAALQHAIDDSYSGQWRLPNKDELASLVERRCQSPAINERYFPNTSSGWFWSSSPSADDSRDAWFVFFYNGHLGSRSKTSGSYVRLVCEQNCNAPGSRFEDNGDGTVTDRDTGLVWKQCVEGLSGRDCATGRVQRFSWEAAMQHAVDSDSGQWRLPNKNELASLVEPRFLDFSHIAIDERYFPNTPSGWFWSSSTDADESRFASHVDFSYGGVSGNPKGYELPVRLVRARQ</sequence>
<feature type="signal peptide" evidence="1">
    <location>
        <begin position="1"/>
        <end position="23"/>
    </location>
</feature>
<comment type="caution">
    <text evidence="3">The sequence shown here is derived from an EMBL/GenBank/DDBJ whole genome shotgun (WGS) entry which is preliminary data.</text>
</comment>
<proteinExistence type="predicted"/>
<evidence type="ECO:0000313" key="4">
    <source>
        <dbReference type="Proteomes" id="UP001296967"/>
    </source>
</evidence>
<reference evidence="3" key="2">
    <citation type="journal article" date="2020" name="Microorganisms">
        <title>Osmotic Adaptation and Compatible Solute Biosynthesis of Phototrophic Bacteria as Revealed from Genome Analyses.</title>
        <authorList>
            <person name="Imhoff J.F."/>
            <person name="Rahn T."/>
            <person name="Kunzel S."/>
            <person name="Keller A."/>
            <person name="Neulinger S.C."/>
        </authorList>
    </citation>
    <scope>NUCLEOTIDE SEQUENCE</scope>
    <source>
        <strain evidence="3">DSM 4395</strain>
    </source>
</reference>
<feature type="chain" id="PRO_5042504055" description="Lcl C-terminal domain-containing protein" evidence="1">
    <location>
        <begin position="24"/>
        <end position="310"/>
    </location>
</feature>
<gene>
    <name evidence="3" type="ORF">CCR82_11210</name>
</gene>
<dbReference type="InterPro" id="IPR011460">
    <property type="entry name" value="Lcl_C"/>
</dbReference>
<keyword evidence="4" id="KW-1185">Reference proteome</keyword>
<dbReference type="Pfam" id="PF07603">
    <property type="entry name" value="Lcl_C"/>
    <property type="match status" value="2"/>
</dbReference>
<evidence type="ECO:0000313" key="3">
    <source>
        <dbReference type="EMBL" id="MBK5931075.1"/>
    </source>
</evidence>
<dbReference type="Proteomes" id="UP001296967">
    <property type="component" value="Unassembled WGS sequence"/>
</dbReference>
<dbReference type="AlphaFoldDB" id="A0AAJ0UGJ6"/>
<dbReference type="PANTHER" id="PTHR35812:SF1">
    <property type="entry name" value="LIPOPROTEIN"/>
    <property type="match status" value="1"/>
</dbReference>
<organism evidence="3 4">
    <name type="scientific">Halochromatium salexigens</name>
    <name type="common">Chromatium salexigens</name>
    <dbReference type="NCBI Taxonomy" id="49447"/>
    <lineage>
        <taxon>Bacteria</taxon>
        <taxon>Pseudomonadati</taxon>
        <taxon>Pseudomonadota</taxon>
        <taxon>Gammaproteobacteria</taxon>
        <taxon>Chromatiales</taxon>
        <taxon>Chromatiaceae</taxon>
        <taxon>Halochromatium</taxon>
    </lineage>
</organism>
<accession>A0AAJ0UGJ6</accession>
<name>A0AAJ0UGJ6_HALSE</name>
<keyword evidence="1" id="KW-0732">Signal</keyword>
<dbReference type="PANTHER" id="PTHR35812">
    <property type="entry name" value="LIPOPROTEIN"/>
    <property type="match status" value="1"/>
</dbReference>
<evidence type="ECO:0000259" key="2">
    <source>
        <dbReference type="Pfam" id="PF07603"/>
    </source>
</evidence>
<feature type="domain" description="Lcl C-terminal" evidence="2">
    <location>
        <begin position="184"/>
        <end position="307"/>
    </location>
</feature>